<evidence type="ECO:0000313" key="5">
    <source>
        <dbReference type="Proteomes" id="UP000777784"/>
    </source>
</evidence>
<dbReference type="Gene3D" id="3.90.1580.10">
    <property type="entry name" value="paralog of FGE (formylglycine-generating enzyme)"/>
    <property type="match status" value="1"/>
</dbReference>
<feature type="domain" description="FlgD/Vpr Ig-like" evidence="3">
    <location>
        <begin position="359"/>
        <end position="413"/>
    </location>
</feature>
<reference evidence="4" key="1">
    <citation type="submission" date="2021-05" db="EMBL/GenBank/DDBJ databases">
        <title>Energy efficiency and biological interactions define the core microbiome of deep oligotrophic groundwater.</title>
        <authorList>
            <person name="Mehrshad M."/>
            <person name="Lopez-Fernandez M."/>
            <person name="Bell E."/>
            <person name="Bernier-Latmani R."/>
            <person name="Bertilsson S."/>
            <person name="Dopson M."/>
        </authorList>
    </citation>
    <scope>NUCLEOTIDE SEQUENCE</scope>
    <source>
        <strain evidence="4">Modern_marine.mb.64</strain>
    </source>
</reference>
<dbReference type="Pfam" id="PF13860">
    <property type="entry name" value="FlgD_ig"/>
    <property type="match status" value="1"/>
</dbReference>
<keyword evidence="1" id="KW-0732">Signal</keyword>
<feature type="domain" description="Sulfatase-modifying factor enzyme-like" evidence="2">
    <location>
        <begin position="26"/>
        <end position="318"/>
    </location>
</feature>
<accession>A0A948RTC6</accession>
<protein>
    <submittedName>
        <fullName evidence="4">SUMF1/EgtB/PvdO family nonheme iron enzyme</fullName>
    </submittedName>
</protein>
<organism evidence="4 5">
    <name type="scientific">Eiseniibacteriota bacterium</name>
    <dbReference type="NCBI Taxonomy" id="2212470"/>
    <lineage>
        <taxon>Bacteria</taxon>
        <taxon>Candidatus Eiseniibacteriota</taxon>
    </lineage>
</organism>
<dbReference type="SUPFAM" id="SSF56436">
    <property type="entry name" value="C-type lectin-like"/>
    <property type="match status" value="1"/>
</dbReference>
<dbReference type="InterPro" id="IPR025965">
    <property type="entry name" value="FlgD/Vpr_Ig-like"/>
</dbReference>
<dbReference type="Pfam" id="PF03781">
    <property type="entry name" value="FGE-sulfatase"/>
    <property type="match status" value="1"/>
</dbReference>
<proteinExistence type="predicted"/>
<evidence type="ECO:0000256" key="1">
    <source>
        <dbReference type="SAM" id="SignalP"/>
    </source>
</evidence>
<evidence type="ECO:0000259" key="2">
    <source>
        <dbReference type="Pfam" id="PF03781"/>
    </source>
</evidence>
<dbReference type="InterPro" id="IPR005532">
    <property type="entry name" value="SUMF_dom"/>
</dbReference>
<dbReference type="InterPro" id="IPR042095">
    <property type="entry name" value="SUMF_sf"/>
</dbReference>
<dbReference type="PANTHER" id="PTHR23150">
    <property type="entry name" value="SULFATASE MODIFYING FACTOR 1, 2"/>
    <property type="match status" value="1"/>
</dbReference>
<dbReference type="NCBIfam" id="TIGR04183">
    <property type="entry name" value="Por_Secre_tail"/>
    <property type="match status" value="1"/>
</dbReference>
<name>A0A948RTC6_UNCEI</name>
<dbReference type="AlphaFoldDB" id="A0A948RTC6"/>
<evidence type="ECO:0000313" key="4">
    <source>
        <dbReference type="EMBL" id="MBU2690648.1"/>
    </source>
</evidence>
<feature type="signal peptide" evidence="1">
    <location>
        <begin position="1"/>
        <end position="20"/>
    </location>
</feature>
<dbReference type="Gene3D" id="2.60.40.4070">
    <property type="match status" value="1"/>
</dbReference>
<sequence>MLGRRDLMFISLLLSFFAFSAGYADPEMVTVPAGTFLMGDGHSFCGETLHEVTLTRDFQLGRYEVTNQEYMEAVQWAYDNGYVTVTTTNVLDNLDGSTEALLKLTNYGSQIVFDGAGTFYLTETPYGLSGYPQGYDPSQHPVLEVTWYGAARYCDWLSLQAGLTRAYEHSGDWLCNGGDPYGAEGYRLPTDAEWEYAAQWDDEREFPWGNEAPDCNRLNFRPYPDCVGWTSPVGNYPEAPASLGLSDMAGNVWEWCNDWLLCDLGTSPATDPVGGPASDYRVYHGGSWSHAELYQYNAGRYANRPYYGIENVGLRIARTIDTSDVGDQSRLNTAPKLLEANRPNPFIRTTQIRYALPSSESLARVSIQIYDPAGRWITTLVDSHQGAGRYSATWDGRNPSGEPVAPGVYFINLQWNGMSETKRLILVR</sequence>
<dbReference type="InterPro" id="IPR016187">
    <property type="entry name" value="CTDL_fold"/>
</dbReference>
<dbReference type="Proteomes" id="UP000777784">
    <property type="component" value="Unassembled WGS sequence"/>
</dbReference>
<dbReference type="InterPro" id="IPR026444">
    <property type="entry name" value="Secre_tail"/>
</dbReference>
<dbReference type="PANTHER" id="PTHR23150:SF19">
    <property type="entry name" value="FORMYLGLYCINE-GENERATING ENZYME"/>
    <property type="match status" value="1"/>
</dbReference>
<dbReference type="InterPro" id="IPR051043">
    <property type="entry name" value="Sulfatase_Mod_Factor_Kinase"/>
</dbReference>
<feature type="chain" id="PRO_5037351519" evidence="1">
    <location>
        <begin position="21"/>
        <end position="428"/>
    </location>
</feature>
<gene>
    <name evidence="4" type="ORF">KJ970_06940</name>
</gene>
<dbReference type="EMBL" id="JAHJDP010000032">
    <property type="protein sequence ID" value="MBU2690648.1"/>
    <property type="molecule type" value="Genomic_DNA"/>
</dbReference>
<comment type="caution">
    <text evidence="4">The sequence shown here is derived from an EMBL/GenBank/DDBJ whole genome shotgun (WGS) entry which is preliminary data.</text>
</comment>
<evidence type="ECO:0000259" key="3">
    <source>
        <dbReference type="Pfam" id="PF13860"/>
    </source>
</evidence>
<dbReference type="GO" id="GO:0120147">
    <property type="term" value="F:formylglycine-generating oxidase activity"/>
    <property type="evidence" value="ECO:0007669"/>
    <property type="project" value="TreeGrafter"/>
</dbReference>